<dbReference type="SUPFAM" id="SSF161098">
    <property type="entry name" value="MetI-like"/>
    <property type="match status" value="1"/>
</dbReference>
<reference evidence="10 11" key="1">
    <citation type="journal article" date="2019" name="Int. J. Syst. Evol. Microbiol.">
        <title>The Global Catalogue of Microorganisms (GCM) 10K type strain sequencing project: providing services to taxonomists for standard genome sequencing and annotation.</title>
        <authorList>
            <consortium name="The Broad Institute Genomics Platform"/>
            <consortium name="The Broad Institute Genome Sequencing Center for Infectious Disease"/>
            <person name="Wu L."/>
            <person name="Ma J."/>
        </authorList>
    </citation>
    <scope>NUCLEOTIDE SEQUENCE [LARGE SCALE GENOMIC DNA]</scope>
    <source>
        <strain evidence="10 11">DT85</strain>
    </source>
</reference>
<dbReference type="InterPro" id="IPR035906">
    <property type="entry name" value="MetI-like_sf"/>
</dbReference>
<evidence type="ECO:0000256" key="5">
    <source>
        <dbReference type="ARBA" id="ARBA00022970"/>
    </source>
</evidence>
<sequence>MSGATATETRRLGGGAALRYAAFGVFWGYLLLRWAYEWVLADALGMARGAPFLPVGTFESLAASWTGTPVGGFFSFLALVGESLPAAVSGAWLTVVLTVVSMLLGLVIAVPLSVARVYGGRLTRGVALAYTELIRGTPLLAQLFVLYFGLSLSATIRELPFVGEGFVPGQAVFVAVIGFTINSAAYQSEYIRSALLSVEDGQLRAGRAVGLSRLDTIRYVVLPQGLRYAIPGWTNELVYLIKYSSLAAFITVPELYKRTSDIAAGNFRYFELLVLAGVIYLGLVLSASALMGRVEDRVSIPGLGSERRR</sequence>
<comment type="caution">
    <text evidence="10">The sequence shown here is derived from an EMBL/GenBank/DDBJ whole genome shotgun (WGS) entry which is preliminary data.</text>
</comment>
<dbReference type="CDD" id="cd06261">
    <property type="entry name" value="TM_PBP2"/>
    <property type="match status" value="1"/>
</dbReference>
<evidence type="ECO:0000313" key="11">
    <source>
        <dbReference type="Proteomes" id="UP001596398"/>
    </source>
</evidence>
<proteinExistence type="inferred from homology"/>
<dbReference type="RefSeq" id="WP_276234886.1">
    <property type="nucleotide sequence ID" value="NZ_CP119802.1"/>
</dbReference>
<dbReference type="Gene3D" id="1.10.3720.10">
    <property type="entry name" value="MetI-like"/>
    <property type="match status" value="1"/>
</dbReference>
<gene>
    <name evidence="10" type="ORF">ACFQJ4_01050</name>
</gene>
<keyword evidence="5" id="KW-0029">Amino-acid transport</keyword>
<dbReference type="InterPro" id="IPR000515">
    <property type="entry name" value="MetI-like"/>
</dbReference>
<dbReference type="Pfam" id="PF00528">
    <property type="entry name" value="BPD_transp_1"/>
    <property type="match status" value="1"/>
</dbReference>
<dbReference type="InterPro" id="IPR043429">
    <property type="entry name" value="ArtM/GltK/GlnP/TcyL/YhdX-like"/>
</dbReference>
<dbReference type="EMBL" id="JBHTAP010000001">
    <property type="protein sequence ID" value="MFC7233893.1"/>
    <property type="molecule type" value="Genomic_DNA"/>
</dbReference>
<evidence type="ECO:0000256" key="4">
    <source>
        <dbReference type="ARBA" id="ARBA00022692"/>
    </source>
</evidence>
<dbReference type="GO" id="GO:0005886">
    <property type="term" value="C:plasma membrane"/>
    <property type="evidence" value="ECO:0007669"/>
    <property type="project" value="UniProtKB-SubCell"/>
</dbReference>
<keyword evidence="4 8" id="KW-0812">Transmembrane</keyword>
<keyword evidence="7 8" id="KW-0472">Membrane</keyword>
<feature type="transmembrane region" description="Helical" evidence="8">
    <location>
        <begin position="268"/>
        <end position="291"/>
    </location>
</feature>
<keyword evidence="11" id="KW-1185">Reference proteome</keyword>
<keyword evidence="2 8" id="KW-0813">Transport</keyword>
<comment type="similarity">
    <text evidence="8">Belongs to the binding-protein-dependent transport system permease family.</text>
</comment>
<keyword evidence="6 8" id="KW-1133">Transmembrane helix</keyword>
<dbReference type="PANTHER" id="PTHR30614">
    <property type="entry name" value="MEMBRANE COMPONENT OF AMINO ACID ABC TRANSPORTER"/>
    <property type="match status" value="1"/>
</dbReference>
<feature type="transmembrane region" description="Helical" evidence="8">
    <location>
        <begin position="133"/>
        <end position="154"/>
    </location>
</feature>
<dbReference type="Proteomes" id="UP001596398">
    <property type="component" value="Unassembled WGS sequence"/>
</dbReference>
<keyword evidence="3" id="KW-1003">Cell membrane</keyword>
<feature type="transmembrane region" description="Helical" evidence="8">
    <location>
        <begin position="20"/>
        <end position="41"/>
    </location>
</feature>
<dbReference type="InterPro" id="IPR010065">
    <property type="entry name" value="AA_ABC_transptr_permease_3TM"/>
</dbReference>
<organism evidence="10 11">
    <name type="scientific">Halosegnis marinus</name>
    <dbReference type="NCBI Taxonomy" id="3034023"/>
    <lineage>
        <taxon>Archaea</taxon>
        <taxon>Methanobacteriati</taxon>
        <taxon>Methanobacteriota</taxon>
        <taxon>Stenosarchaea group</taxon>
        <taxon>Halobacteria</taxon>
        <taxon>Halobacteriales</taxon>
        <taxon>Natronomonadaceae</taxon>
        <taxon>Halosegnis</taxon>
    </lineage>
</organism>
<evidence type="ECO:0000256" key="3">
    <source>
        <dbReference type="ARBA" id="ARBA00022475"/>
    </source>
</evidence>
<evidence type="ECO:0000256" key="1">
    <source>
        <dbReference type="ARBA" id="ARBA00004651"/>
    </source>
</evidence>
<evidence type="ECO:0000313" key="10">
    <source>
        <dbReference type="EMBL" id="MFC7233893.1"/>
    </source>
</evidence>
<dbReference type="GeneID" id="79265555"/>
<dbReference type="NCBIfam" id="TIGR01726">
    <property type="entry name" value="HEQRo_perm_3TM"/>
    <property type="match status" value="1"/>
</dbReference>
<dbReference type="PROSITE" id="PS50928">
    <property type="entry name" value="ABC_TM1"/>
    <property type="match status" value="1"/>
</dbReference>
<feature type="transmembrane region" description="Helical" evidence="8">
    <location>
        <begin position="92"/>
        <end position="113"/>
    </location>
</feature>
<evidence type="ECO:0000259" key="9">
    <source>
        <dbReference type="PROSITE" id="PS50928"/>
    </source>
</evidence>
<evidence type="ECO:0000256" key="7">
    <source>
        <dbReference type="ARBA" id="ARBA00023136"/>
    </source>
</evidence>
<evidence type="ECO:0000256" key="8">
    <source>
        <dbReference type="RuleBase" id="RU363032"/>
    </source>
</evidence>
<dbReference type="PANTHER" id="PTHR30614:SF0">
    <property type="entry name" value="L-CYSTINE TRANSPORT SYSTEM PERMEASE PROTEIN TCYL"/>
    <property type="match status" value="1"/>
</dbReference>
<dbReference type="GO" id="GO:0006865">
    <property type="term" value="P:amino acid transport"/>
    <property type="evidence" value="ECO:0007669"/>
    <property type="project" value="UniProtKB-KW"/>
</dbReference>
<dbReference type="AlphaFoldDB" id="A0ABD5ZKX5"/>
<comment type="subcellular location">
    <subcellularLocation>
        <location evidence="1 8">Cell membrane</location>
        <topology evidence="1 8">Multi-pass membrane protein</topology>
    </subcellularLocation>
</comment>
<feature type="transmembrane region" description="Helical" evidence="8">
    <location>
        <begin position="166"/>
        <end position="186"/>
    </location>
</feature>
<accession>A0ABD5ZKX5</accession>
<evidence type="ECO:0000256" key="2">
    <source>
        <dbReference type="ARBA" id="ARBA00022448"/>
    </source>
</evidence>
<name>A0ABD5ZKX5_9EURY</name>
<evidence type="ECO:0000256" key="6">
    <source>
        <dbReference type="ARBA" id="ARBA00022989"/>
    </source>
</evidence>
<protein>
    <submittedName>
        <fullName evidence="10">Amino acid ABC transporter permease</fullName>
    </submittedName>
</protein>
<feature type="domain" description="ABC transmembrane type-1" evidence="9">
    <location>
        <begin position="91"/>
        <end position="291"/>
    </location>
</feature>